<dbReference type="EMBL" id="JBHSGA010000017">
    <property type="protein sequence ID" value="MFC4527673.1"/>
    <property type="molecule type" value="Genomic_DNA"/>
</dbReference>
<dbReference type="PANTHER" id="PTHR33930:SF2">
    <property type="entry name" value="BLR3452 PROTEIN"/>
    <property type="match status" value="1"/>
</dbReference>
<proteinExistence type="predicted"/>
<feature type="domain" description="Carboxymuconolactone decarboxylase-like" evidence="1">
    <location>
        <begin position="35"/>
        <end position="114"/>
    </location>
</feature>
<keyword evidence="3" id="KW-1185">Reference proteome</keyword>
<accession>A0ABV9C3T6</accession>
<dbReference type="Proteomes" id="UP001595961">
    <property type="component" value="Unassembled WGS sequence"/>
</dbReference>
<dbReference type="SUPFAM" id="SSF69118">
    <property type="entry name" value="AhpD-like"/>
    <property type="match status" value="1"/>
</dbReference>
<sequence length="136" mass="15097">MSKPIDEQGSKDRVAEFTAFRHRMNERILSEDNQVVRRFFALDTQTYKAGALDVKTKELLGLVASMVLRCDDCISYHVAQCKDVGVTREEFFETFSVGLVVGGSIVIPHLRRAVDFLDQLESGEAAQTAADCASHA</sequence>
<dbReference type="Gene3D" id="1.20.1290.10">
    <property type="entry name" value="AhpD-like"/>
    <property type="match status" value="1"/>
</dbReference>
<comment type="caution">
    <text evidence="2">The sequence shown here is derived from an EMBL/GenBank/DDBJ whole genome shotgun (WGS) entry which is preliminary data.</text>
</comment>
<evidence type="ECO:0000313" key="3">
    <source>
        <dbReference type="Proteomes" id="UP001595961"/>
    </source>
</evidence>
<dbReference type="InterPro" id="IPR029032">
    <property type="entry name" value="AhpD-like"/>
</dbReference>
<dbReference type="PANTHER" id="PTHR33930">
    <property type="entry name" value="ALKYL HYDROPEROXIDE REDUCTASE AHPD"/>
    <property type="match status" value="1"/>
</dbReference>
<organism evidence="2 3">
    <name type="scientific">Dyella halodurans</name>
    <dbReference type="NCBI Taxonomy" id="1920171"/>
    <lineage>
        <taxon>Bacteria</taxon>
        <taxon>Pseudomonadati</taxon>
        <taxon>Pseudomonadota</taxon>
        <taxon>Gammaproteobacteria</taxon>
        <taxon>Lysobacterales</taxon>
        <taxon>Rhodanobacteraceae</taxon>
        <taxon>Dyella</taxon>
    </lineage>
</organism>
<dbReference type="InterPro" id="IPR004675">
    <property type="entry name" value="AhpD_core"/>
</dbReference>
<evidence type="ECO:0000259" key="1">
    <source>
        <dbReference type="Pfam" id="PF02627"/>
    </source>
</evidence>
<dbReference type="NCBIfam" id="TIGR00778">
    <property type="entry name" value="ahpD_dom"/>
    <property type="match status" value="1"/>
</dbReference>
<gene>
    <name evidence="2" type="ORF">ACFO5W_13605</name>
</gene>
<name>A0ABV9C3T6_9GAMM</name>
<reference evidence="3" key="1">
    <citation type="journal article" date="2019" name="Int. J. Syst. Evol. Microbiol.">
        <title>The Global Catalogue of Microorganisms (GCM) 10K type strain sequencing project: providing services to taxonomists for standard genome sequencing and annotation.</title>
        <authorList>
            <consortium name="The Broad Institute Genomics Platform"/>
            <consortium name="The Broad Institute Genome Sequencing Center for Infectious Disease"/>
            <person name="Wu L."/>
            <person name="Ma J."/>
        </authorList>
    </citation>
    <scope>NUCLEOTIDE SEQUENCE [LARGE SCALE GENOMIC DNA]</scope>
    <source>
        <strain evidence="3">CCM 4481</strain>
    </source>
</reference>
<dbReference type="RefSeq" id="WP_266150354.1">
    <property type="nucleotide sequence ID" value="NZ_CP064028.1"/>
</dbReference>
<protein>
    <submittedName>
        <fullName evidence="2">Carboxymuconolactone decarboxylase family protein</fullName>
    </submittedName>
</protein>
<dbReference type="InterPro" id="IPR003779">
    <property type="entry name" value="CMD-like"/>
</dbReference>
<dbReference type="Pfam" id="PF02627">
    <property type="entry name" value="CMD"/>
    <property type="match status" value="1"/>
</dbReference>
<evidence type="ECO:0000313" key="2">
    <source>
        <dbReference type="EMBL" id="MFC4527673.1"/>
    </source>
</evidence>